<dbReference type="SUPFAM" id="SSF53822">
    <property type="entry name" value="Periplasmic binding protein-like I"/>
    <property type="match status" value="1"/>
</dbReference>
<dbReference type="InterPro" id="IPR028082">
    <property type="entry name" value="Peripla_BP_I"/>
</dbReference>
<dbReference type="AlphaFoldDB" id="A0A1H0H1U1"/>
<dbReference type="CDD" id="cd06284">
    <property type="entry name" value="PBP1_LacI-like"/>
    <property type="match status" value="1"/>
</dbReference>
<dbReference type="Pfam" id="PF00356">
    <property type="entry name" value="LacI"/>
    <property type="match status" value="1"/>
</dbReference>
<evidence type="ECO:0000256" key="2">
    <source>
        <dbReference type="ARBA" id="ARBA00023125"/>
    </source>
</evidence>
<dbReference type="Pfam" id="PF13377">
    <property type="entry name" value="Peripla_BP_3"/>
    <property type="match status" value="1"/>
</dbReference>
<evidence type="ECO:0000313" key="5">
    <source>
        <dbReference type="EMBL" id="SDO13024.1"/>
    </source>
</evidence>
<dbReference type="RefSeq" id="WP_089651156.1">
    <property type="nucleotide sequence ID" value="NZ_FNIZ01000003.1"/>
</dbReference>
<keyword evidence="3" id="KW-0804">Transcription</keyword>
<dbReference type="Gene3D" id="1.10.260.40">
    <property type="entry name" value="lambda repressor-like DNA-binding domains"/>
    <property type="match status" value="1"/>
</dbReference>
<dbReference type="CDD" id="cd01392">
    <property type="entry name" value="HTH_LacI"/>
    <property type="match status" value="1"/>
</dbReference>
<accession>A0A1H0H1U1</accession>
<keyword evidence="1" id="KW-0805">Transcription regulation</keyword>
<keyword evidence="2" id="KW-0238">DNA-binding</keyword>
<dbReference type="OrthoDB" id="9796186at2"/>
<dbReference type="PROSITE" id="PS00356">
    <property type="entry name" value="HTH_LACI_1"/>
    <property type="match status" value="1"/>
</dbReference>
<name>A0A1H0H1U1_HALAD</name>
<feature type="domain" description="HTH lacI-type" evidence="4">
    <location>
        <begin position="2"/>
        <end position="56"/>
    </location>
</feature>
<protein>
    <submittedName>
        <fullName evidence="5">LacI family transcriptional regulator, repressor for deo operon, udp, cdd, tsx, nupC, and nupG</fullName>
    </submittedName>
</protein>
<dbReference type="SUPFAM" id="SSF47413">
    <property type="entry name" value="lambda repressor-like DNA-binding domains"/>
    <property type="match status" value="1"/>
</dbReference>
<evidence type="ECO:0000259" key="4">
    <source>
        <dbReference type="PROSITE" id="PS50932"/>
    </source>
</evidence>
<dbReference type="InterPro" id="IPR010982">
    <property type="entry name" value="Lambda_DNA-bd_dom_sf"/>
</dbReference>
<dbReference type="STRING" id="240303.SAMN05421677_10318"/>
<evidence type="ECO:0000256" key="1">
    <source>
        <dbReference type="ARBA" id="ARBA00023015"/>
    </source>
</evidence>
<dbReference type="PANTHER" id="PTHR30146">
    <property type="entry name" value="LACI-RELATED TRANSCRIPTIONAL REPRESSOR"/>
    <property type="match status" value="1"/>
</dbReference>
<sequence length="339" mass="37855">MPKMSDVAKLAGVSTATVSRVLRNPDTVTPSTKEKVLEAINQLNYQPNMLARHFRRTETNTILVLVPNISNTVFSEIVGGIEEEAAQNGYRVLLRNTNNQLENEYASIEHLKQRQVDGMIMLSPKLDEETLIEISHQYPIVLATAHLETPTIPFVSIDNVRSSEKATEHLIRLGHRRVAHISGPMYSLISRNRYEGYQNAMKNHGLNPEDKFVREGEFTYESGYEHMLDLLSQKEVPTAIYAASDDMAIGAINAANELGVKVPEDLAVVGFDNIKFASMFNPSLTTIAQPLHGMGQRSMELLLKKLNGEAISQTEHVLPDKLIIRDSCGAKHKEKLLPM</sequence>
<dbReference type="Gene3D" id="3.40.50.2300">
    <property type="match status" value="2"/>
</dbReference>
<proteinExistence type="predicted"/>
<evidence type="ECO:0000256" key="3">
    <source>
        <dbReference type="ARBA" id="ARBA00023163"/>
    </source>
</evidence>
<dbReference type="PANTHER" id="PTHR30146:SF109">
    <property type="entry name" value="HTH-TYPE TRANSCRIPTIONAL REGULATOR GALS"/>
    <property type="match status" value="1"/>
</dbReference>
<evidence type="ECO:0000313" key="6">
    <source>
        <dbReference type="Proteomes" id="UP000198860"/>
    </source>
</evidence>
<keyword evidence="6" id="KW-1185">Reference proteome</keyword>
<dbReference type="SMART" id="SM00354">
    <property type="entry name" value="HTH_LACI"/>
    <property type="match status" value="1"/>
</dbReference>
<dbReference type="Proteomes" id="UP000198860">
    <property type="component" value="Unassembled WGS sequence"/>
</dbReference>
<dbReference type="InterPro" id="IPR046335">
    <property type="entry name" value="LacI/GalR-like_sensor"/>
</dbReference>
<reference evidence="6" key="1">
    <citation type="submission" date="2016-10" db="EMBL/GenBank/DDBJ databases">
        <authorList>
            <person name="Varghese N."/>
            <person name="Submissions S."/>
        </authorList>
    </citation>
    <scope>NUCLEOTIDE SEQUENCE [LARGE SCALE GENOMIC DNA]</scope>
    <source>
        <strain evidence="6">CGMCC 1.3703</strain>
    </source>
</reference>
<organism evidence="5 6">
    <name type="scientific">Halobacillus aidingensis</name>
    <dbReference type="NCBI Taxonomy" id="240303"/>
    <lineage>
        <taxon>Bacteria</taxon>
        <taxon>Bacillati</taxon>
        <taxon>Bacillota</taxon>
        <taxon>Bacilli</taxon>
        <taxon>Bacillales</taxon>
        <taxon>Bacillaceae</taxon>
        <taxon>Halobacillus</taxon>
    </lineage>
</organism>
<dbReference type="EMBL" id="FNIZ01000003">
    <property type="protein sequence ID" value="SDO13024.1"/>
    <property type="molecule type" value="Genomic_DNA"/>
</dbReference>
<dbReference type="PROSITE" id="PS50932">
    <property type="entry name" value="HTH_LACI_2"/>
    <property type="match status" value="1"/>
</dbReference>
<dbReference type="GO" id="GO:0003700">
    <property type="term" value="F:DNA-binding transcription factor activity"/>
    <property type="evidence" value="ECO:0007669"/>
    <property type="project" value="TreeGrafter"/>
</dbReference>
<dbReference type="InterPro" id="IPR000843">
    <property type="entry name" value="HTH_LacI"/>
</dbReference>
<dbReference type="GO" id="GO:0000976">
    <property type="term" value="F:transcription cis-regulatory region binding"/>
    <property type="evidence" value="ECO:0007669"/>
    <property type="project" value="TreeGrafter"/>
</dbReference>
<gene>
    <name evidence="5" type="ORF">SAMN05421677_10318</name>
</gene>